<reference evidence="1 2" key="1">
    <citation type="journal article" date="2024" name="J Genomics">
        <title>Draft genome sequencing and assembly of Favolaschia claudopus CIRM-BRFM 2984 isolated from oak limbs.</title>
        <authorList>
            <person name="Navarro D."/>
            <person name="Drula E."/>
            <person name="Chaduli D."/>
            <person name="Cazenave R."/>
            <person name="Ahrendt S."/>
            <person name="Wang J."/>
            <person name="Lipzen A."/>
            <person name="Daum C."/>
            <person name="Barry K."/>
            <person name="Grigoriev I.V."/>
            <person name="Favel A."/>
            <person name="Rosso M.N."/>
            <person name="Martin F."/>
        </authorList>
    </citation>
    <scope>NUCLEOTIDE SEQUENCE [LARGE SCALE GENOMIC DNA]</scope>
    <source>
        <strain evidence="1 2">CIRM-BRFM 2984</strain>
    </source>
</reference>
<organism evidence="1 2">
    <name type="scientific">Favolaschia claudopus</name>
    <dbReference type="NCBI Taxonomy" id="2862362"/>
    <lineage>
        <taxon>Eukaryota</taxon>
        <taxon>Fungi</taxon>
        <taxon>Dikarya</taxon>
        <taxon>Basidiomycota</taxon>
        <taxon>Agaricomycotina</taxon>
        <taxon>Agaricomycetes</taxon>
        <taxon>Agaricomycetidae</taxon>
        <taxon>Agaricales</taxon>
        <taxon>Marasmiineae</taxon>
        <taxon>Mycenaceae</taxon>
        <taxon>Favolaschia</taxon>
    </lineage>
</organism>
<comment type="caution">
    <text evidence="1">The sequence shown here is derived from an EMBL/GenBank/DDBJ whole genome shotgun (WGS) entry which is preliminary data.</text>
</comment>
<dbReference type="InterPro" id="IPR036047">
    <property type="entry name" value="F-box-like_dom_sf"/>
</dbReference>
<gene>
    <name evidence="1" type="ORF">R3P38DRAFT_2951834</name>
</gene>
<keyword evidence="2" id="KW-1185">Reference proteome</keyword>
<proteinExistence type="predicted"/>
<dbReference type="AlphaFoldDB" id="A0AAW0BE95"/>
<dbReference type="Proteomes" id="UP001362999">
    <property type="component" value="Unassembled WGS sequence"/>
</dbReference>
<name>A0AAW0BE95_9AGAR</name>
<dbReference type="EMBL" id="JAWWNJ010000034">
    <property type="protein sequence ID" value="KAK7024933.1"/>
    <property type="molecule type" value="Genomic_DNA"/>
</dbReference>
<protein>
    <submittedName>
        <fullName evidence="1">F-box domain-containing protein</fullName>
    </submittedName>
</protein>
<dbReference type="Gene3D" id="1.20.1280.50">
    <property type="match status" value="1"/>
</dbReference>
<evidence type="ECO:0000313" key="1">
    <source>
        <dbReference type="EMBL" id="KAK7024933.1"/>
    </source>
</evidence>
<accession>A0AAW0BE95</accession>
<dbReference type="SUPFAM" id="SSF81383">
    <property type="entry name" value="F-box domain"/>
    <property type="match status" value="1"/>
</dbReference>
<sequence>MNATAASSASKPCFAGDKSIEQSKIPRDILDTNDPTAEHNLSAIRDFVARGSARRAFLDGKIAPLRAELDRLLEERTALDTEIRKHQGALSPLRHLPTEILSLIFTFAVLPQEPIRNYMGFPLMDMKTGPWPLSAVCRRWRSITLSSPRLWAFLQLDFIDELPDAPSMSRVVPMVEAHIARSQNTPLSFTFSTFYDMSLSQTEEEVIELLAEHSDVWEVAVLYGPPILYERLRSFYPTFDNLRTLDVAIIGDDEESVIEDVFADCLDLQDLFVNFDLNRDISVTPPAYATHLRRYGSQNLWKHHIEILTASTQLVECALQLLDPLPSSGFKIQLPSLCRLAIENAILLNLLDTPSLQELYCSEHTAELHGHLQKLPKLWKLFVGEPSTPIGLLTFFHAARSITSLCIYLHMPSAPELFEILGPPTEYQENDALPNLHTLALCLGPLDYDLGTPFDEEQLMRVLRSFRMCAMLYVPSSDTGNRLDNLRKQGMDAKLEPQSKQVYERMVPRDFRLYDDNYCMVERLTRRKLRDKSS</sequence>
<evidence type="ECO:0000313" key="2">
    <source>
        <dbReference type="Proteomes" id="UP001362999"/>
    </source>
</evidence>